<dbReference type="PROSITE" id="PS51198">
    <property type="entry name" value="UVRD_HELICASE_ATP_BIND"/>
    <property type="match status" value="1"/>
</dbReference>
<reference evidence="9" key="1">
    <citation type="submission" date="2016-06" db="EMBL/GenBank/DDBJ databases">
        <authorList>
            <person name="Varghese N."/>
            <person name="Submissions Spin"/>
        </authorList>
    </citation>
    <scope>NUCLEOTIDE SEQUENCE [LARGE SCALE GENOMIC DNA]</scope>
    <source>
        <strain evidence="9">DSM 43819</strain>
    </source>
</reference>
<evidence type="ECO:0000313" key="9">
    <source>
        <dbReference type="Proteomes" id="UP000198221"/>
    </source>
</evidence>
<name>A0A1C5JH67_9ACTN</name>
<dbReference type="InterPro" id="IPR027417">
    <property type="entry name" value="P-loop_NTPase"/>
</dbReference>
<dbReference type="InterPro" id="IPR027785">
    <property type="entry name" value="UvrD-like_helicase_C"/>
</dbReference>
<dbReference type="InterPro" id="IPR000212">
    <property type="entry name" value="DNA_helicase_UvrD/REP"/>
</dbReference>
<evidence type="ECO:0000256" key="3">
    <source>
        <dbReference type="ARBA" id="ARBA00022806"/>
    </source>
</evidence>
<keyword evidence="9" id="KW-1185">Reference proteome</keyword>
<dbReference type="Pfam" id="PF13245">
    <property type="entry name" value="AAA_19"/>
    <property type="match status" value="1"/>
</dbReference>
<dbReference type="GO" id="GO:0003677">
    <property type="term" value="F:DNA binding"/>
    <property type="evidence" value="ECO:0007669"/>
    <property type="project" value="InterPro"/>
</dbReference>
<gene>
    <name evidence="8" type="ORF">GA0070613_4684</name>
</gene>
<evidence type="ECO:0000259" key="7">
    <source>
        <dbReference type="PROSITE" id="PS51198"/>
    </source>
</evidence>
<dbReference type="Gene3D" id="3.40.50.300">
    <property type="entry name" value="P-loop containing nucleotide triphosphate hydrolases"/>
    <property type="match status" value="2"/>
</dbReference>
<accession>A0A1C5JH67</accession>
<dbReference type="GO" id="GO:0003678">
    <property type="term" value="F:DNA helicase activity"/>
    <property type="evidence" value="ECO:0007669"/>
    <property type="project" value="InterPro"/>
</dbReference>
<evidence type="ECO:0000256" key="5">
    <source>
        <dbReference type="PROSITE-ProRule" id="PRU00560"/>
    </source>
</evidence>
<evidence type="ECO:0000313" key="8">
    <source>
        <dbReference type="EMBL" id="SCG69915.1"/>
    </source>
</evidence>
<feature type="binding site" evidence="5">
    <location>
        <begin position="42"/>
        <end position="49"/>
    </location>
    <ligand>
        <name>ATP</name>
        <dbReference type="ChEBI" id="CHEBI:30616"/>
    </ligand>
</feature>
<keyword evidence="3 5" id="KW-0347">Helicase</keyword>
<keyword evidence="2 5" id="KW-0378">Hydrolase</keyword>
<evidence type="ECO:0000256" key="2">
    <source>
        <dbReference type="ARBA" id="ARBA00022801"/>
    </source>
</evidence>
<sequence>MGGLIDDVGHPVSAGRAGEDQATTEQRQVVDQPWDARTLVIAPAGTGKTFTLVQRLDRLSALGLDADEVLVLSFSRAAVQELERRSSRSTGAGRFVKPRTFDAWALELLTQTYAGEWQLLGFDERIRTATEAILAGDAEEFLDGLRHVMLDEVQDLVGDRRRLVQALLEALDTGFTAVGDPAQAVYDFQSRGGRDTGDVFSWLRGRYRDDLVELSLTRDFRAVTPRPAGLLACGEALRSQTGIVDPRQIASSMRRELLDVQTAGALQDIVTGFSYLDGDCAVLCRDNGQALEVSAVLHAAGVAHQLQRRSGDDLNPRWLLELFGSGSALSVTHDEFLAACGLDADTAESAWQALRALGRGRDRIDLARLRALIAARGIGRLRLPAPAVAVTVSSLHRAKGLEFDRVFLLDSDPRDDEDPLEQARLTYMAMTRSRRELFRLEALPARGRVYRRKSAESGRWGLAMHGRTVSRRPFLGMAVEGQDVDHEFPAGVRGFSDDPAALQRYLADVVRPGDEVRMAVLARDVDDCPVPLYGAEHRGRFIAVMSRAFREAMGRHLGGRTAGDRRSWPATITDCRVEAVEVAAGSTAAGARAGLGEHGVWLAPRISGLSRFHYEKAEG</sequence>
<dbReference type="PANTHER" id="PTHR11070">
    <property type="entry name" value="UVRD / RECB / PCRA DNA HELICASE FAMILY MEMBER"/>
    <property type="match status" value="1"/>
</dbReference>
<keyword evidence="4 5" id="KW-0067">ATP-binding</keyword>
<dbReference type="EMBL" id="LT607754">
    <property type="protein sequence ID" value="SCG69915.1"/>
    <property type="molecule type" value="Genomic_DNA"/>
</dbReference>
<organism evidence="8 9">
    <name type="scientific">Micromonospora inositola</name>
    <dbReference type="NCBI Taxonomy" id="47865"/>
    <lineage>
        <taxon>Bacteria</taxon>
        <taxon>Bacillati</taxon>
        <taxon>Actinomycetota</taxon>
        <taxon>Actinomycetes</taxon>
        <taxon>Micromonosporales</taxon>
        <taxon>Micromonosporaceae</taxon>
        <taxon>Micromonospora</taxon>
    </lineage>
</organism>
<feature type="region of interest" description="Disordered" evidence="6">
    <location>
        <begin position="1"/>
        <end position="29"/>
    </location>
</feature>
<dbReference type="GO" id="GO:0016787">
    <property type="term" value="F:hydrolase activity"/>
    <property type="evidence" value="ECO:0007669"/>
    <property type="project" value="UniProtKB-UniRule"/>
</dbReference>
<evidence type="ECO:0000256" key="6">
    <source>
        <dbReference type="SAM" id="MobiDB-lite"/>
    </source>
</evidence>
<dbReference type="Proteomes" id="UP000198221">
    <property type="component" value="Chromosome I"/>
</dbReference>
<protein>
    <submittedName>
        <fullName evidence="8">UvrD/REP helicase N-terminal domain-containing protein</fullName>
    </submittedName>
</protein>
<dbReference type="Pfam" id="PF13538">
    <property type="entry name" value="UvrD_C_2"/>
    <property type="match status" value="1"/>
</dbReference>
<evidence type="ECO:0000256" key="1">
    <source>
        <dbReference type="ARBA" id="ARBA00022741"/>
    </source>
</evidence>
<feature type="domain" description="UvrD-like helicase ATP-binding" evidence="7">
    <location>
        <begin position="21"/>
        <end position="568"/>
    </location>
</feature>
<dbReference type="SUPFAM" id="SSF52540">
    <property type="entry name" value="P-loop containing nucleoside triphosphate hydrolases"/>
    <property type="match status" value="1"/>
</dbReference>
<keyword evidence="1 5" id="KW-0547">Nucleotide-binding</keyword>
<proteinExistence type="predicted"/>
<evidence type="ECO:0000256" key="4">
    <source>
        <dbReference type="ARBA" id="ARBA00022840"/>
    </source>
</evidence>
<dbReference type="OrthoDB" id="3196263at2"/>
<dbReference type="GO" id="GO:0005524">
    <property type="term" value="F:ATP binding"/>
    <property type="evidence" value="ECO:0007669"/>
    <property type="project" value="UniProtKB-UniRule"/>
</dbReference>
<dbReference type="InterPro" id="IPR014016">
    <property type="entry name" value="UvrD-like_ATP-bd"/>
</dbReference>
<dbReference type="AlphaFoldDB" id="A0A1C5JH67"/>